<reference evidence="2" key="1">
    <citation type="submission" date="2018-03" db="EMBL/GenBank/DDBJ databases">
        <title>Gramella fulva sp. nov., isolated from a dry surface of tidal flat.</title>
        <authorList>
            <person name="Hwang S.H."/>
            <person name="Hwang W.M."/>
            <person name="Kang K."/>
            <person name="Ahn T.-Y."/>
        </authorList>
    </citation>
    <scope>NUCLEOTIDE SEQUENCE [LARGE SCALE GENOMIC DNA]</scope>
    <source>
        <strain evidence="2">SH35</strain>
    </source>
</reference>
<sequence length="114" mass="13298">MKYYLFIIFSLFLGFANSQEINYTEQDPLPREPESLSLTSFPDDIYFIAKKDFHLKSTPNNFGRKLEMILKGTKIKPLDSIGAFYLLCQKGNCGYAHKNFLQYSEKVVRNKNKK</sequence>
<dbReference type="EMBL" id="CP028136">
    <property type="protein sequence ID" value="AVR46473.1"/>
    <property type="molecule type" value="Genomic_DNA"/>
</dbReference>
<protein>
    <recommendedName>
        <fullName evidence="3">SH3b domain-containing protein</fullName>
    </recommendedName>
</protein>
<evidence type="ECO:0000313" key="2">
    <source>
        <dbReference type="Proteomes" id="UP000241507"/>
    </source>
</evidence>
<evidence type="ECO:0000313" key="1">
    <source>
        <dbReference type="EMBL" id="AVR46473.1"/>
    </source>
</evidence>
<dbReference type="KEGG" id="grs:C7S20_15050"/>
<evidence type="ECO:0008006" key="3">
    <source>
        <dbReference type="Google" id="ProtNLM"/>
    </source>
</evidence>
<dbReference type="AlphaFoldDB" id="A0A2R3Z852"/>
<name>A0A2R3Z852_9FLAO</name>
<proteinExistence type="predicted"/>
<organism evidence="1 2">
    <name type="scientific">Christiangramia fulva</name>
    <dbReference type="NCBI Taxonomy" id="2126553"/>
    <lineage>
        <taxon>Bacteria</taxon>
        <taxon>Pseudomonadati</taxon>
        <taxon>Bacteroidota</taxon>
        <taxon>Flavobacteriia</taxon>
        <taxon>Flavobacteriales</taxon>
        <taxon>Flavobacteriaceae</taxon>
        <taxon>Christiangramia</taxon>
    </lineage>
</organism>
<dbReference type="RefSeq" id="WP_107013247.1">
    <property type="nucleotide sequence ID" value="NZ_CP028136.1"/>
</dbReference>
<gene>
    <name evidence="1" type="ORF">C7S20_15050</name>
</gene>
<dbReference type="OrthoDB" id="9812454at2"/>
<accession>A0A2R3Z852</accession>
<dbReference type="Proteomes" id="UP000241507">
    <property type="component" value="Chromosome"/>
</dbReference>
<keyword evidence="2" id="KW-1185">Reference proteome</keyword>